<keyword evidence="2" id="KW-1185">Reference proteome</keyword>
<accession>A0A7T8K0N4</accession>
<proteinExistence type="predicted"/>
<feature type="non-terminal residue" evidence="1">
    <location>
        <position position="1"/>
    </location>
</feature>
<dbReference type="Proteomes" id="UP000595437">
    <property type="component" value="Chromosome 11"/>
</dbReference>
<evidence type="ECO:0000313" key="1">
    <source>
        <dbReference type="EMBL" id="QQP42143.1"/>
    </source>
</evidence>
<evidence type="ECO:0000313" key="2">
    <source>
        <dbReference type="Proteomes" id="UP000595437"/>
    </source>
</evidence>
<name>A0A7T8K0N4_CALRO</name>
<dbReference type="OrthoDB" id="10254720at2759"/>
<dbReference type="EMBL" id="CP045900">
    <property type="protein sequence ID" value="QQP42143.1"/>
    <property type="molecule type" value="Genomic_DNA"/>
</dbReference>
<dbReference type="AlphaFoldDB" id="A0A7T8K0N4"/>
<organism evidence="1 2">
    <name type="scientific">Caligus rogercresseyi</name>
    <name type="common">Sea louse</name>
    <dbReference type="NCBI Taxonomy" id="217165"/>
    <lineage>
        <taxon>Eukaryota</taxon>
        <taxon>Metazoa</taxon>
        <taxon>Ecdysozoa</taxon>
        <taxon>Arthropoda</taxon>
        <taxon>Crustacea</taxon>
        <taxon>Multicrustacea</taxon>
        <taxon>Hexanauplia</taxon>
        <taxon>Copepoda</taxon>
        <taxon>Siphonostomatoida</taxon>
        <taxon>Caligidae</taxon>
        <taxon>Caligus</taxon>
    </lineage>
</organism>
<protein>
    <submittedName>
        <fullName evidence="1">Sorting nexin</fullName>
    </submittedName>
</protein>
<sequence length="49" mass="5846">IANLLSEQPRFDWEHLGFMMYDYKGLLMGWPGILQLHSVRNKCRKHSNN</sequence>
<gene>
    <name evidence="1" type="ORF">FKW44_016717</name>
</gene>
<reference evidence="2" key="1">
    <citation type="submission" date="2021-01" db="EMBL/GenBank/DDBJ databases">
        <title>Caligus Genome Assembly.</title>
        <authorList>
            <person name="Gallardo-Escarate C."/>
        </authorList>
    </citation>
    <scope>NUCLEOTIDE SEQUENCE [LARGE SCALE GENOMIC DNA]</scope>
</reference>